<sequence length="113" mass="12707">MTRKLPDIRVIKEHIDNGLSRVEIATIYGCHPDSLYHVLRKAGLFIAKKGKPDPGPRPAYQLPHLRKEVEIKSDRIVFTREVTAGSYGGMMFQRISVPRITSHIAALQDAGRC</sequence>
<evidence type="ECO:0008006" key="3">
    <source>
        <dbReference type="Google" id="ProtNLM"/>
    </source>
</evidence>
<dbReference type="AlphaFoldDB" id="A0A329YGD7"/>
<dbReference type="EMBL" id="QMKK01000022">
    <property type="protein sequence ID" value="RAX42436.1"/>
    <property type="molecule type" value="Genomic_DNA"/>
</dbReference>
<proteinExistence type="predicted"/>
<gene>
    <name evidence="1" type="ORF">DQ393_06255</name>
</gene>
<protein>
    <recommendedName>
        <fullName evidence="3">Helix-turn-helix domain-containing protein</fullName>
    </recommendedName>
</protein>
<evidence type="ECO:0000313" key="2">
    <source>
        <dbReference type="Proteomes" id="UP000251205"/>
    </source>
</evidence>
<name>A0A329YGD7_RHITR</name>
<organism evidence="1 2">
    <name type="scientific">Rhizobium tropici</name>
    <dbReference type="NCBI Taxonomy" id="398"/>
    <lineage>
        <taxon>Bacteria</taxon>
        <taxon>Pseudomonadati</taxon>
        <taxon>Pseudomonadota</taxon>
        <taxon>Alphaproteobacteria</taxon>
        <taxon>Hyphomicrobiales</taxon>
        <taxon>Rhizobiaceae</taxon>
        <taxon>Rhizobium/Agrobacterium group</taxon>
        <taxon>Rhizobium</taxon>
    </lineage>
</organism>
<accession>A0A329YGD7</accession>
<comment type="caution">
    <text evidence="1">The sequence shown here is derived from an EMBL/GenBank/DDBJ whole genome shotgun (WGS) entry which is preliminary data.</text>
</comment>
<dbReference type="Proteomes" id="UP000251205">
    <property type="component" value="Unassembled WGS sequence"/>
</dbReference>
<evidence type="ECO:0000313" key="1">
    <source>
        <dbReference type="EMBL" id="RAX42436.1"/>
    </source>
</evidence>
<dbReference type="OrthoDB" id="8281169at2"/>
<reference evidence="1 2" key="1">
    <citation type="submission" date="2018-06" db="EMBL/GenBank/DDBJ databases">
        <title>Whole Genome Sequence of an efficient microsymbiont, Rhizobium tropici.</title>
        <authorList>
            <person name="Srinivasan R."/>
            <person name="Singh H.V."/>
            <person name="Srivastava R."/>
            <person name="Kumari B."/>
            <person name="Radhakrishna A."/>
        </authorList>
    </citation>
    <scope>NUCLEOTIDE SEQUENCE [LARGE SCALE GENOMIC DNA]</scope>
    <source>
        <strain evidence="1 2">IGFRI Rhizo-19</strain>
    </source>
</reference>
<dbReference type="RefSeq" id="WP_112340922.1">
    <property type="nucleotide sequence ID" value="NZ_QMKK01000022.1"/>
</dbReference>